<feature type="transmembrane region" description="Helical" evidence="6">
    <location>
        <begin position="45"/>
        <end position="64"/>
    </location>
</feature>
<dbReference type="STRING" id="1314674.A0A0D7BUD1"/>
<dbReference type="GO" id="GO:0032977">
    <property type="term" value="F:membrane insertase activity"/>
    <property type="evidence" value="ECO:0007669"/>
    <property type="project" value="InterPro"/>
</dbReference>
<evidence type="ECO:0000313" key="7">
    <source>
        <dbReference type="EMBL" id="KIY74032.1"/>
    </source>
</evidence>
<evidence type="ECO:0000313" key="8">
    <source>
        <dbReference type="Proteomes" id="UP000054007"/>
    </source>
</evidence>
<dbReference type="GO" id="GO:0033617">
    <property type="term" value="P:mitochondrial respiratory chain complex IV assembly"/>
    <property type="evidence" value="ECO:0007669"/>
    <property type="project" value="TreeGrafter"/>
</dbReference>
<dbReference type="GO" id="GO:0032979">
    <property type="term" value="P:protein insertion into mitochondrial inner membrane from matrix"/>
    <property type="evidence" value="ECO:0007669"/>
    <property type="project" value="TreeGrafter"/>
</dbReference>
<keyword evidence="5 6" id="KW-0472">Membrane</keyword>
<comment type="subcellular location">
    <subcellularLocation>
        <location evidence="1">Membrane</location>
        <topology evidence="1">Multi-pass membrane protein</topology>
    </subcellularLocation>
</comment>
<evidence type="ECO:0000256" key="6">
    <source>
        <dbReference type="SAM" id="Phobius"/>
    </source>
</evidence>
<dbReference type="PANTHER" id="PTHR12428:SF65">
    <property type="entry name" value="CYTOCHROME C OXIDASE ASSEMBLY PROTEIN COX18, MITOCHONDRIAL"/>
    <property type="match status" value="1"/>
</dbReference>
<keyword evidence="3 6" id="KW-0812">Transmembrane</keyword>
<dbReference type="PANTHER" id="PTHR12428">
    <property type="entry name" value="OXA1"/>
    <property type="match status" value="1"/>
</dbReference>
<keyword evidence="4 6" id="KW-1133">Transmembrane helix</keyword>
<dbReference type="EMBL" id="KN880432">
    <property type="protein sequence ID" value="KIY74032.1"/>
    <property type="molecule type" value="Genomic_DNA"/>
</dbReference>
<evidence type="ECO:0000256" key="3">
    <source>
        <dbReference type="ARBA" id="ARBA00022692"/>
    </source>
</evidence>
<evidence type="ECO:0000256" key="2">
    <source>
        <dbReference type="ARBA" id="ARBA00009877"/>
    </source>
</evidence>
<gene>
    <name evidence="7" type="ORF">CYLTODRAFT_364300</name>
</gene>
<organism evidence="7 8">
    <name type="scientific">Cylindrobasidium torrendii FP15055 ss-10</name>
    <dbReference type="NCBI Taxonomy" id="1314674"/>
    <lineage>
        <taxon>Eukaryota</taxon>
        <taxon>Fungi</taxon>
        <taxon>Dikarya</taxon>
        <taxon>Basidiomycota</taxon>
        <taxon>Agaricomycotina</taxon>
        <taxon>Agaricomycetes</taxon>
        <taxon>Agaricomycetidae</taxon>
        <taxon>Agaricales</taxon>
        <taxon>Marasmiineae</taxon>
        <taxon>Physalacriaceae</taxon>
        <taxon>Cylindrobasidium</taxon>
    </lineage>
</organism>
<proteinExistence type="inferred from homology"/>
<comment type="similarity">
    <text evidence="2">Belongs to the OXA1/ALB3/YidC family.</text>
</comment>
<dbReference type="InterPro" id="IPR001708">
    <property type="entry name" value="YidC/ALB3/OXA1/COX18"/>
</dbReference>
<evidence type="ECO:0000256" key="1">
    <source>
        <dbReference type="ARBA" id="ARBA00004141"/>
    </source>
</evidence>
<feature type="transmembrane region" description="Helical" evidence="6">
    <location>
        <begin position="246"/>
        <end position="272"/>
    </location>
</feature>
<dbReference type="Proteomes" id="UP000054007">
    <property type="component" value="Unassembled WGS sequence"/>
</dbReference>
<dbReference type="OrthoDB" id="2436667at2759"/>
<accession>A0A0D7BUD1</accession>
<feature type="transmembrane region" description="Helical" evidence="6">
    <location>
        <begin position="137"/>
        <end position="156"/>
    </location>
</feature>
<keyword evidence="8" id="KW-1185">Reference proteome</keyword>
<dbReference type="GO" id="GO:0005743">
    <property type="term" value="C:mitochondrial inner membrane"/>
    <property type="evidence" value="ECO:0007669"/>
    <property type="project" value="TreeGrafter"/>
</dbReference>
<evidence type="ECO:0000256" key="4">
    <source>
        <dbReference type="ARBA" id="ARBA00022989"/>
    </source>
</evidence>
<evidence type="ECO:0000256" key="5">
    <source>
        <dbReference type="ARBA" id="ARBA00023136"/>
    </source>
</evidence>
<name>A0A0D7BUD1_9AGAR</name>
<protein>
    <submittedName>
        <fullName evidence="7">Uncharacterized protein</fullName>
    </submittedName>
</protein>
<sequence length="316" mass="35348">MLRAHRSFTRSPFGHGQRRGYLADSFLELATALPFPAGWPAYSSTIIATTVAARLAILPISLWANQRMIRNETRVMPELRAARPQIWHEGLAAMRKEKFEGDKDAWRAELAKRSEGPVRALMKTLARKHHATRMPTVLVPALAQLAMFVPATYFLTRVAASPFSMFDAESFLSLASLAHPDETLVLPIALGLITFANAEASTWFMSSRERDDEMKRKEKRVADAANGVRTLSPGAISRTLMRGLSVFRILIATQVSGAVCLYWVVSAAFGLVQTWYMEWRRLVAIRALPPPPDLKKLSLASNPNIIRQEQPKKARK</sequence>
<reference evidence="7 8" key="1">
    <citation type="journal article" date="2015" name="Fungal Genet. Biol.">
        <title>Evolution of novel wood decay mechanisms in Agaricales revealed by the genome sequences of Fistulina hepatica and Cylindrobasidium torrendii.</title>
        <authorList>
            <person name="Floudas D."/>
            <person name="Held B.W."/>
            <person name="Riley R."/>
            <person name="Nagy L.G."/>
            <person name="Koehler G."/>
            <person name="Ransdell A.S."/>
            <person name="Younus H."/>
            <person name="Chow J."/>
            <person name="Chiniquy J."/>
            <person name="Lipzen A."/>
            <person name="Tritt A."/>
            <person name="Sun H."/>
            <person name="Haridas S."/>
            <person name="LaButti K."/>
            <person name="Ohm R.A."/>
            <person name="Kues U."/>
            <person name="Blanchette R.A."/>
            <person name="Grigoriev I.V."/>
            <person name="Minto R.E."/>
            <person name="Hibbett D.S."/>
        </authorList>
    </citation>
    <scope>NUCLEOTIDE SEQUENCE [LARGE SCALE GENOMIC DNA]</scope>
    <source>
        <strain evidence="7 8">FP15055 ss-10</strain>
    </source>
</reference>
<dbReference type="AlphaFoldDB" id="A0A0D7BUD1"/>